<sequence>MKFFRRKEKKKSSYLDIPGSTSSFSGRRGSQQDVDDRFRYQRSGTTPPPTLASSRALAQLAPTVLERIFYFVCPQSLDESYETCEQSAVEDACMLCDLRDLAHCVQVCRAWHPAARKLLYHSIRIDSVHYCEREAYLAERRRRRTFDRNGEPEDTAHARLKLLCRTLRDDPTRLGARVHFLKTPYMLRESCQADLARTIAVLPNLRYVDLPEGLFSDDPAFSTLRLEVQARCADLRKMTYMSGSERSLELLARGLLWRNLEVLELIRLNVDPIILRHVLGALANLRALKVTEMRSFSDDVFAYNENLPHFPAVSELILKKTPRVTEAGLVEFLSRPDASSALTVLSLWKTGVKPTRVQDVLEHAPNLKALSIYDTVDAAIPSGAGLKRMASRSLETIRFEVNNRSDDGPYSTAAASHYTYFASSILAGGLPRLRAVYVRDPTFPDQLLGIDLPPVPTFPSSGRPSSSHGAGSRQYPPPPNSYHNLSLSPPQKRALDPTVRFSSNNPFAGTGALTHTLEVFTKSEESMDWSFIKVQPLNGGGSSFGPQSRFSGGARRGSQSQRPTSSYGLGTDVTGMGWNTGGARRSVMVGNGTGGFLAIPNDSGGRQQDEPELWPRPRSSAGEKGDRDLWR</sequence>
<dbReference type="Gene3D" id="3.80.10.10">
    <property type="entry name" value="Ribonuclease Inhibitor"/>
    <property type="match status" value="1"/>
</dbReference>
<keyword evidence="3" id="KW-1185">Reference proteome</keyword>
<proteinExistence type="predicted"/>
<feature type="compositionally biased region" description="Basic and acidic residues" evidence="1">
    <location>
        <begin position="607"/>
        <end position="631"/>
    </location>
</feature>
<evidence type="ECO:0000256" key="1">
    <source>
        <dbReference type="SAM" id="MobiDB-lite"/>
    </source>
</evidence>
<dbReference type="OrthoDB" id="5405297at2759"/>
<feature type="region of interest" description="Disordered" evidence="1">
    <location>
        <begin position="540"/>
        <end position="572"/>
    </location>
</feature>
<evidence type="ECO:0000313" key="2">
    <source>
        <dbReference type="EMBL" id="KEZ39964.1"/>
    </source>
</evidence>
<dbReference type="SUPFAM" id="SSF52047">
    <property type="entry name" value="RNI-like"/>
    <property type="match status" value="1"/>
</dbReference>
<name>A0A084FY02_PSEDA</name>
<organism evidence="2 3">
    <name type="scientific">Pseudallescheria apiosperma</name>
    <name type="common">Scedosporium apiospermum</name>
    <dbReference type="NCBI Taxonomy" id="563466"/>
    <lineage>
        <taxon>Eukaryota</taxon>
        <taxon>Fungi</taxon>
        <taxon>Dikarya</taxon>
        <taxon>Ascomycota</taxon>
        <taxon>Pezizomycotina</taxon>
        <taxon>Sordariomycetes</taxon>
        <taxon>Hypocreomycetidae</taxon>
        <taxon>Microascales</taxon>
        <taxon>Microascaceae</taxon>
        <taxon>Scedosporium</taxon>
    </lineage>
</organism>
<feature type="compositionally biased region" description="Low complexity" evidence="1">
    <location>
        <begin position="19"/>
        <end position="29"/>
    </location>
</feature>
<feature type="compositionally biased region" description="Polar residues" evidence="1">
    <location>
        <begin position="557"/>
        <end position="568"/>
    </location>
</feature>
<comment type="caution">
    <text evidence="2">The sequence shown here is derived from an EMBL/GenBank/DDBJ whole genome shotgun (WGS) entry which is preliminary data.</text>
</comment>
<feature type="compositionally biased region" description="Basic residues" evidence="1">
    <location>
        <begin position="1"/>
        <end position="12"/>
    </location>
</feature>
<evidence type="ECO:0000313" key="3">
    <source>
        <dbReference type="Proteomes" id="UP000028545"/>
    </source>
</evidence>
<feature type="compositionally biased region" description="Polar residues" evidence="1">
    <location>
        <begin position="458"/>
        <end position="469"/>
    </location>
</feature>
<dbReference type="AlphaFoldDB" id="A0A084FY02"/>
<dbReference type="RefSeq" id="XP_016639763.1">
    <property type="nucleotide sequence ID" value="XM_016790460.1"/>
</dbReference>
<reference evidence="2 3" key="1">
    <citation type="journal article" date="2014" name="Genome Announc.">
        <title>Draft genome sequence of the pathogenic fungus Scedosporium apiospermum.</title>
        <authorList>
            <person name="Vandeputte P."/>
            <person name="Ghamrawi S."/>
            <person name="Rechenmann M."/>
            <person name="Iltis A."/>
            <person name="Giraud S."/>
            <person name="Fleury M."/>
            <person name="Thornton C."/>
            <person name="Delhaes L."/>
            <person name="Meyer W."/>
            <person name="Papon N."/>
            <person name="Bouchara J.P."/>
        </authorList>
    </citation>
    <scope>NUCLEOTIDE SEQUENCE [LARGE SCALE GENOMIC DNA]</scope>
    <source>
        <strain evidence="2 3">IHEM 14462</strain>
    </source>
</reference>
<feature type="region of interest" description="Disordered" evidence="1">
    <location>
        <begin position="591"/>
        <end position="631"/>
    </location>
</feature>
<dbReference type="Proteomes" id="UP000028545">
    <property type="component" value="Unassembled WGS sequence"/>
</dbReference>
<dbReference type="VEuPathDB" id="FungiDB:SAPIO_CDS8938"/>
<dbReference type="GeneID" id="27728010"/>
<feature type="region of interest" description="Disordered" evidence="1">
    <location>
        <begin position="1"/>
        <end position="52"/>
    </location>
</feature>
<feature type="region of interest" description="Disordered" evidence="1">
    <location>
        <begin position="454"/>
        <end position="504"/>
    </location>
</feature>
<accession>A0A084FY02</accession>
<gene>
    <name evidence="2" type="ORF">SAPIO_CDS8938</name>
</gene>
<protein>
    <submittedName>
        <fullName evidence="2">F-box domain-containing protein</fullName>
    </submittedName>
</protein>
<dbReference type="KEGG" id="sapo:SAPIO_CDS8938"/>
<dbReference type="InterPro" id="IPR032675">
    <property type="entry name" value="LRR_dom_sf"/>
</dbReference>
<dbReference type="OMA" id="CPDIRKM"/>
<dbReference type="HOGENOM" id="CLU_018589_0_1_1"/>
<dbReference type="EMBL" id="JOWA01000132">
    <property type="protein sequence ID" value="KEZ39964.1"/>
    <property type="molecule type" value="Genomic_DNA"/>
</dbReference>